<evidence type="ECO:0000256" key="3">
    <source>
        <dbReference type="SAM" id="SignalP"/>
    </source>
</evidence>
<evidence type="ECO:0000313" key="5">
    <source>
        <dbReference type="EMBL" id="MBC6995518.1"/>
    </source>
</evidence>
<proteinExistence type="predicted"/>
<dbReference type="RefSeq" id="WP_187467550.1">
    <property type="nucleotide sequence ID" value="NZ_JACSIT010000138.1"/>
</dbReference>
<evidence type="ECO:0000313" key="6">
    <source>
        <dbReference type="Proteomes" id="UP000650081"/>
    </source>
</evidence>
<evidence type="ECO:0000256" key="2">
    <source>
        <dbReference type="ARBA" id="ARBA00023136"/>
    </source>
</evidence>
<dbReference type="InterPro" id="IPR000184">
    <property type="entry name" value="Bac_surfAg_D15"/>
</dbReference>
<sequence>MFKAVFSLSLLFALPYFASAQVRLLVAGNTADAGPGFFRSLHERIAAEEGPTAVLFAGDYLLECTAAMRNTTSLPGTVGGPFAALEPLVDLARRHPQVAFYLVPGDRDWDQSGVNGLDCVKALEQYFLAQGLTNLHWPLPNGCPGPEVIPLSPTVLLMLLNTQWWNHPYDKPVPADADCDFADTSIALDEITSTIEENRDRNIVIAGHYPPKSQGRRGGSFPTRDHLVPPIIGSFRLSWRQNVGTPDEITNARFAEIGDKLRDFNGYYSGLFFIGAQDRSQQLLRFRNNYILNAGAAGPGRWVARHKPALHTSREPGYTELHFAADGEVSYAYYRASNGTPAWRKTIYHAPCGIVHDSLPINPAFPPCGMEEEAMEALPDSFPARVTTVAGEQYARSGFARTFLGTHYRRAWTVPVEVPTLDLAQEFGQLRPTEIGGGRQTTSLKLRNERGEGFVFRSVDKNPSKALDFEIRNTVIGSTVRDQTSSGHPYGAVVVAPLLTEIGILHANPRLFVLPPQAALQEFNAEFGGMLGTLEIRPEGEEKKQREDGVFDAEKVLKSYELFRERFDDQEVVIDYREYLRARLFDLLIGDWSRQEDNWKWALYEVGAVRHVRPIPRDRDNAFSRMDGVFPWIVSRRWAVAGLENFGFGRPDIRSLSHEARHLDRLLLSSMGREDYRREAATIQAALTDSVIEAAVREMPAAAYESSGPELVAKLKKRRDDLGSYADAFFRLYAERVDVVGTNDEERFEVHTAEDGRVTVTAIDLKGKSEGKTLYYREFVPGETREICIYGLGDDDQFQLTGRSGGPIRIRLIGGPGGDQFASEVGKGRNALAYENSKAQYEDAGPGLRFVRNWRDELYYYDRTARERNSLAPTVGVGYNSFNGASLGVGLVYTRRNFTRRDYAARYRVYVEGSTLGNFAVELNAEYGEVLGKLDLVFNSHLGRPDFYNFFYGLGNNSVKDPERVRNEFYLIRLQTLAMEGGLRRSFAGRSSFSLLAGHRDAETINTENTVLDTDDAPFGTGTLGYAYLYPALRLDLRDHPKLPSKGVLFEASQKWGRTDGGGAFGVSKVAAEIHFSTRRFPISLSLRTGYANSQGTVPFYELPTLGRNYSLRGYERNRFVGDGYLHYNVEFRTPFALIRSRVVPFALGLRLFLDRGKILTHGESGAEFKTARGFGLYIIPVSRSFTLSATAGFSKEEKGILQVSAGTRF</sequence>
<feature type="domain" description="Bacterial surface antigen (D15)" evidence="4">
    <location>
        <begin position="889"/>
        <end position="1170"/>
    </location>
</feature>
<dbReference type="Gene3D" id="3.60.21.10">
    <property type="match status" value="1"/>
</dbReference>
<protein>
    <submittedName>
        <fullName evidence="5">BamA/TamA family outer membrane protein</fullName>
    </submittedName>
</protein>
<gene>
    <name evidence="5" type="ORF">H9S92_15210</name>
</gene>
<comment type="caution">
    <text evidence="5">The sequence shown here is derived from an EMBL/GenBank/DDBJ whole genome shotgun (WGS) entry which is preliminary data.</text>
</comment>
<dbReference type="Proteomes" id="UP000650081">
    <property type="component" value="Unassembled WGS sequence"/>
</dbReference>
<organism evidence="5 6">
    <name type="scientific">Neolewinella lacunae</name>
    <dbReference type="NCBI Taxonomy" id="1517758"/>
    <lineage>
        <taxon>Bacteria</taxon>
        <taxon>Pseudomonadati</taxon>
        <taxon>Bacteroidota</taxon>
        <taxon>Saprospiria</taxon>
        <taxon>Saprospirales</taxon>
        <taxon>Lewinellaceae</taxon>
        <taxon>Neolewinella</taxon>
    </lineage>
</organism>
<dbReference type="SUPFAM" id="SSF56300">
    <property type="entry name" value="Metallo-dependent phosphatases"/>
    <property type="match status" value="1"/>
</dbReference>
<dbReference type="Pfam" id="PF01103">
    <property type="entry name" value="Omp85"/>
    <property type="match status" value="1"/>
</dbReference>
<evidence type="ECO:0000259" key="4">
    <source>
        <dbReference type="Pfam" id="PF01103"/>
    </source>
</evidence>
<dbReference type="GO" id="GO:0019867">
    <property type="term" value="C:outer membrane"/>
    <property type="evidence" value="ECO:0007669"/>
    <property type="project" value="InterPro"/>
</dbReference>
<keyword evidence="6" id="KW-1185">Reference proteome</keyword>
<feature type="chain" id="PRO_5037434362" evidence="3">
    <location>
        <begin position="21"/>
        <end position="1210"/>
    </location>
</feature>
<evidence type="ECO:0000256" key="1">
    <source>
        <dbReference type="ARBA" id="ARBA00004370"/>
    </source>
</evidence>
<keyword evidence="3" id="KW-0732">Signal</keyword>
<dbReference type="AlphaFoldDB" id="A0A923T9W9"/>
<dbReference type="Gene3D" id="2.40.160.50">
    <property type="entry name" value="membrane protein fhac: a member of the omp85/tpsb transporter family"/>
    <property type="match status" value="1"/>
</dbReference>
<dbReference type="EMBL" id="JACSIT010000138">
    <property type="protein sequence ID" value="MBC6995518.1"/>
    <property type="molecule type" value="Genomic_DNA"/>
</dbReference>
<accession>A0A923T9W9</accession>
<reference evidence="5" key="1">
    <citation type="submission" date="2020-08" db="EMBL/GenBank/DDBJ databases">
        <title>Lewinella bacteria from marine environments.</title>
        <authorList>
            <person name="Zhong Y."/>
        </authorList>
    </citation>
    <scope>NUCLEOTIDE SEQUENCE</scope>
    <source>
        <strain evidence="5">KCTC 42187</strain>
    </source>
</reference>
<name>A0A923T9W9_9BACT</name>
<feature type="signal peptide" evidence="3">
    <location>
        <begin position="1"/>
        <end position="20"/>
    </location>
</feature>
<dbReference type="InterPro" id="IPR029052">
    <property type="entry name" value="Metallo-depent_PP-like"/>
</dbReference>
<keyword evidence="2" id="KW-0472">Membrane</keyword>
<comment type="subcellular location">
    <subcellularLocation>
        <location evidence="1">Membrane</location>
    </subcellularLocation>
</comment>